<dbReference type="EMBL" id="JAPDRQ010000007">
    <property type="protein sequence ID" value="KAJ9663652.1"/>
    <property type="molecule type" value="Genomic_DNA"/>
</dbReference>
<evidence type="ECO:0000313" key="1">
    <source>
        <dbReference type="EMBL" id="KAJ9663652.1"/>
    </source>
</evidence>
<comment type="caution">
    <text evidence="1">The sequence shown here is derived from an EMBL/GenBank/DDBJ whole genome shotgun (WGS) entry which is preliminary data.</text>
</comment>
<gene>
    <name evidence="1" type="ORF">H2198_000664</name>
</gene>
<protein>
    <submittedName>
        <fullName evidence="1">Uncharacterized protein</fullName>
    </submittedName>
</protein>
<proteinExistence type="predicted"/>
<keyword evidence="2" id="KW-1185">Reference proteome</keyword>
<evidence type="ECO:0000313" key="2">
    <source>
        <dbReference type="Proteomes" id="UP001172386"/>
    </source>
</evidence>
<name>A0ACC3AJ22_9EURO</name>
<accession>A0ACC3AJ22</accession>
<dbReference type="Proteomes" id="UP001172386">
    <property type="component" value="Unassembled WGS sequence"/>
</dbReference>
<organism evidence="1 2">
    <name type="scientific">Neophaeococcomyces mojaviensis</name>
    <dbReference type="NCBI Taxonomy" id="3383035"/>
    <lineage>
        <taxon>Eukaryota</taxon>
        <taxon>Fungi</taxon>
        <taxon>Dikarya</taxon>
        <taxon>Ascomycota</taxon>
        <taxon>Pezizomycotina</taxon>
        <taxon>Eurotiomycetes</taxon>
        <taxon>Chaetothyriomycetidae</taxon>
        <taxon>Chaetothyriales</taxon>
        <taxon>Chaetothyriales incertae sedis</taxon>
        <taxon>Neophaeococcomyces</taxon>
    </lineage>
</organism>
<sequence length="277" mass="30768">MTPEDRPAIGPYSQSMQDSYRRFAALHVRQGRAIALLESAGIQRRQPTGDLFPSWVPDWTAQKYGPKPALSLTGDETGAGGLKLRGLLVDSIELVTDFVDRRSSNGEFDILWHHNRIRAPFDNWLRLGRSIYLDNKDAFARLLLMDDTYTGSCAILFSSPIFNPASTYRSAVNSWQVGKSGRMNGRKMDTVQTFQMQAATTCHRRSFAITRNGYIASTPPIAKPGDVVVVFFGATVPYVLRPQQGGYLLVGDAFVQGLMKGEALLRPDLRPLDITLV</sequence>
<reference evidence="1" key="1">
    <citation type="submission" date="2022-10" db="EMBL/GenBank/DDBJ databases">
        <title>Culturing micro-colonial fungi from biological soil crusts in the Mojave desert and describing Neophaeococcomyces mojavensis, and introducing the new genera and species Taxawa tesnikishii.</title>
        <authorList>
            <person name="Kurbessoian T."/>
            <person name="Stajich J.E."/>
        </authorList>
    </citation>
    <scope>NUCLEOTIDE SEQUENCE</scope>
    <source>
        <strain evidence="1">JES_112</strain>
    </source>
</reference>